<evidence type="ECO:0000313" key="4">
    <source>
        <dbReference type="Proteomes" id="UP000192511"/>
    </source>
</evidence>
<reference evidence="3" key="1">
    <citation type="submission" date="2017-12" db="EMBL/GenBank/DDBJ databases">
        <title>FDA dAtabase for Regulatory Grade micrObial Sequences (FDA-ARGOS): Supporting development and validation of Infectious Disease Dx tests.</title>
        <authorList>
            <person name="Kerrigan L."/>
            <person name="Tallon L.J."/>
            <person name="Sadzewicz L."/>
            <person name="Sengamalay N."/>
            <person name="Ott S."/>
            <person name="Godinez A."/>
            <person name="Nagaraj S."/>
            <person name="Vavikolanu K."/>
            <person name="Vyas G."/>
            <person name="Nadendla S."/>
            <person name="Aluvathingal J."/>
            <person name="Sichtig H."/>
        </authorList>
    </citation>
    <scope>NUCLEOTIDE SEQUENCE [LARGE SCALE GENOMIC DNA]</scope>
    <source>
        <strain evidence="3">FDAARGOS_200</strain>
    </source>
</reference>
<dbReference type="Proteomes" id="UP000192511">
    <property type="component" value="Unassembled WGS sequence"/>
</dbReference>
<dbReference type="GeneID" id="98066462"/>
<proteinExistence type="predicted"/>
<protein>
    <recommendedName>
        <fullName evidence="5">Type IV secretion protein Dot</fullName>
    </recommendedName>
</protein>
<sequence>MQNKQNNEPRAPHRKSPPRDGLTINKGVTNGQGGVNPEESTNPRTIELATDQSIAARHLLYHPNEASLSVMEKCADGINCVMDRLNHTSDVIGNLEKDEILISMCTRLMADGGAGRIIKFNDRLAELVEMRKHSPRPHGYVQAVESLAHECRANMDQITTTAKKPGPDGALARQGILSFMGDLGGIERHETGFGAAYKGPLCDAQAVYNTYVAGLCDAQRKLNGQPIPALDADVTGFEKNFHKAREQTSLKGGGLSAPAHTARKKEERAPVAWAVQERQGLLNTGDLAEEILKKAYDDHKKTLVDAAWPSYLVSEAVTKDVVEPVTGHVSGTFGEMAVTMNLFCGTPPGSIDWKHPSGTPISSAHKDQVTAIGALAAAGLITAGFHSAVEIFQPISTFTTHPTHGSLGPKAVIDMNLHAQALRSFAKYLDQFIDRPSDWVQNSLDGKSSYVLSAEEQKLVKEEILNKAQSIEDAATKSVDMISALQGEGGTIATLELCRVLANHSTDPKVLKLCSLNTRLEQIGLRGDSLELNEAREVAKEPVSDSQRKKLEAAIEVAEETADRREAAKTKQADSDEQSSYLLSALQSTLGKFAIGVGVAVAVAGAAFVVSQMRK</sequence>
<name>A0AAX0WRT7_9GAMM</name>
<keyword evidence="2" id="KW-1133">Transmembrane helix</keyword>
<dbReference type="AlphaFoldDB" id="A0AAX0WRT7"/>
<evidence type="ECO:0000313" key="3">
    <source>
        <dbReference type="EMBL" id="PNL61196.1"/>
    </source>
</evidence>
<organism evidence="3 4">
    <name type="scientific">Legionella anisa</name>
    <dbReference type="NCBI Taxonomy" id="28082"/>
    <lineage>
        <taxon>Bacteria</taxon>
        <taxon>Pseudomonadati</taxon>
        <taxon>Pseudomonadota</taxon>
        <taxon>Gammaproteobacteria</taxon>
        <taxon>Legionellales</taxon>
        <taxon>Legionellaceae</taxon>
        <taxon>Legionella</taxon>
    </lineage>
</organism>
<keyword evidence="4" id="KW-1185">Reference proteome</keyword>
<feature type="region of interest" description="Disordered" evidence="1">
    <location>
        <begin position="1"/>
        <end position="43"/>
    </location>
</feature>
<gene>
    <name evidence="3" type="ORF">A6J39_008195</name>
</gene>
<comment type="caution">
    <text evidence="3">The sequence shown here is derived from an EMBL/GenBank/DDBJ whole genome shotgun (WGS) entry which is preliminary data.</text>
</comment>
<keyword evidence="2" id="KW-0472">Membrane</keyword>
<evidence type="ECO:0000256" key="2">
    <source>
        <dbReference type="SAM" id="Phobius"/>
    </source>
</evidence>
<keyword evidence="2" id="KW-0812">Transmembrane</keyword>
<dbReference type="RefSeq" id="WP_019235513.1">
    <property type="nucleotide sequence ID" value="NZ_CAAAHR010000096.1"/>
</dbReference>
<dbReference type="EMBL" id="NBTX02000004">
    <property type="protein sequence ID" value="PNL61196.1"/>
    <property type="molecule type" value="Genomic_DNA"/>
</dbReference>
<evidence type="ECO:0000256" key="1">
    <source>
        <dbReference type="SAM" id="MobiDB-lite"/>
    </source>
</evidence>
<feature type="transmembrane region" description="Helical" evidence="2">
    <location>
        <begin position="590"/>
        <end position="610"/>
    </location>
</feature>
<accession>A0AAX0WRT7</accession>
<evidence type="ECO:0008006" key="5">
    <source>
        <dbReference type="Google" id="ProtNLM"/>
    </source>
</evidence>